<name>A0A1I5VQR1_9BACT</name>
<feature type="domain" description="MacB-like periplasmic core" evidence="8">
    <location>
        <begin position="20"/>
        <end position="248"/>
    </location>
</feature>
<dbReference type="GO" id="GO:0022857">
    <property type="term" value="F:transmembrane transporter activity"/>
    <property type="evidence" value="ECO:0007669"/>
    <property type="project" value="TreeGrafter"/>
</dbReference>
<feature type="transmembrane region" description="Helical" evidence="6">
    <location>
        <begin position="21"/>
        <end position="41"/>
    </location>
</feature>
<dbReference type="PANTHER" id="PTHR30572:SF18">
    <property type="entry name" value="ABC-TYPE MACROLIDE FAMILY EXPORT SYSTEM PERMEASE COMPONENT 2"/>
    <property type="match status" value="1"/>
</dbReference>
<keyword evidence="4 6" id="KW-1133">Transmembrane helix</keyword>
<accession>A0A1I5VQR1</accession>
<dbReference type="STRING" id="1465490.SAMN05444277_105137"/>
<keyword evidence="10" id="KW-1185">Reference proteome</keyword>
<evidence type="ECO:0000256" key="3">
    <source>
        <dbReference type="ARBA" id="ARBA00022692"/>
    </source>
</evidence>
<feature type="transmembrane region" description="Helical" evidence="6">
    <location>
        <begin position="422"/>
        <end position="445"/>
    </location>
</feature>
<evidence type="ECO:0000256" key="6">
    <source>
        <dbReference type="SAM" id="Phobius"/>
    </source>
</evidence>
<dbReference type="Proteomes" id="UP000199031">
    <property type="component" value="Unassembled WGS sequence"/>
</dbReference>
<feature type="transmembrane region" description="Helical" evidence="6">
    <location>
        <begin position="667"/>
        <end position="692"/>
    </location>
</feature>
<organism evidence="9 10">
    <name type="scientific">Parafilimonas terrae</name>
    <dbReference type="NCBI Taxonomy" id="1465490"/>
    <lineage>
        <taxon>Bacteria</taxon>
        <taxon>Pseudomonadati</taxon>
        <taxon>Bacteroidota</taxon>
        <taxon>Chitinophagia</taxon>
        <taxon>Chitinophagales</taxon>
        <taxon>Chitinophagaceae</taxon>
        <taxon>Parafilimonas</taxon>
    </lineage>
</organism>
<evidence type="ECO:0000256" key="2">
    <source>
        <dbReference type="ARBA" id="ARBA00022475"/>
    </source>
</evidence>
<feature type="transmembrane region" description="Helical" evidence="6">
    <location>
        <begin position="331"/>
        <end position="358"/>
    </location>
</feature>
<dbReference type="Pfam" id="PF12704">
    <property type="entry name" value="MacB_PCD"/>
    <property type="match status" value="2"/>
</dbReference>
<comment type="subcellular location">
    <subcellularLocation>
        <location evidence="1">Cell membrane</location>
        <topology evidence="1">Multi-pass membrane protein</topology>
    </subcellularLocation>
</comment>
<reference evidence="9 10" key="1">
    <citation type="submission" date="2016-10" db="EMBL/GenBank/DDBJ databases">
        <authorList>
            <person name="de Groot N.N."/>
        </authorList>
    </citation>
    <scope>NUCLEOTIDE SEQUENCE [LARGE SCALE GENOMIC DNA]</scope>
    <source>
        <strain evidence="9 10">DSM 28286</strain>
    </source>
</reference>
<feature type="domain" description="ABC3 transporter permease C-terminal" evidence="7">
    <location>
        <begin position="290"/>
        <end position="405"/>
    </location>
</feature>
<evidence type="ECO:0000259" key="8">
    <source>
        <dbReference type="Pfam" id="PF12704"/>
    </source>
</evidence>
<dbReference type="PANTHER" id="PTHR30572">
    <property type="entry name" value="MEMBRANE COMPONENT OF TRANSPORTER-RELATED"/>
    <property type="match status" value="1"/>
</dbReference>
<feature type="transmembrane region" description="Helical" evidence="6">
    <location>
        <begin position="704"/>
        <end position="732"/>
    </location>
</feature>
<keyword evidence="5 6" id="KW-0472">Membrane</keyword>
<feature type="transmembrane region" description="Helical" evidence="6">
    <location>
        <begin position="378"/>
        <end position="401"/>
    </location>
</feature>
<gene>
    <name evidence="9" type="ORF">SAMN05444277_105137</name>
</gene>
<dbReference type="InterPro" id="IPR050250">
    <property type="entry name" value="Macrolide_Exporter_MacB"/>
</dbReference>
<dbReference type="GO" id="GO:0005886">
    <property type="term" value="C:plasma membrane"/>
    <property type="evidence" value="ECO:0007669"/>
    <property type="project" value="UniProtKB-SubCell"/>
</dbReference>
<proteinExistence type="predicted"/>
<feature type="transmembrane region" description="Helical" evidence="6">
    <location>
        <begin position="752"/>
        <end position="777"/>
    </location>
</feature>
<dbReference type="OrthoDB" id="1451596at2"/>
<dbReference type="RefSeq" id="WP_090658200.1">
    <property type="nucleotide sequence ID" value="NZ_FOXQ01000005.1"/>
</dbReference>
<dbReference type="InterPro" id="IPR025857">
    <property type="entry name" value="MacB_PCD"/>
</dbReference>
<sequence length="791" mass="87442">MFKNYLKTAWRSLWKNKFYTAINILGLSIGLTTAILLLLWIQDENSYDKFNKDYNRIYNLSAHFDANGKEQVWGGVPGPLYKYARALAPVEAVTRVNSDWGVTFHQPNDKKLISGLHIAYVDSSFFSIFNFNTIKGAANNLFTATNNILLTERTAKKIFGTDDVVGKVVSWDTANFIVTGVLRDFPQNSSLRFDAVFPMSLYAKMFTAWGGNGDWKTIDEDLGNYAYDTYVKLQPNTNFATIESALTKAYKDARNGDSQTKFMLQPLAEKHLISADGNKSGLRIVQVFTIITILLLAIAAVNYVNLSTARAIARAREVSVRKIIGANKWQLFLQFVAETIIIFIIAAALALVFAGLLIPAYNNLSGKSLEFSLANPSVWMLVGIAVAGTLILAGVYPAIHLSSFDPINSLKGKLNQSIGNILLRKILVVFQFAISVILIICTLVIGRQMQYISKVNLGYNKEYVFTVPLSDEAVNHIDAVKAELNKTPVISSTSLSNVYNIADYGSSTGDIDWPGKSKDNSMIVSSANVDKDFLPLMNFTFIEGGNFTGTPSDTSAYVVNETMVKQMGIKPPYVGQQMSLHDVPGTIIGVVKDFHFKSLKDKISPFVFWTQRWKSFLYVKTTATGAQRAIKAVEKIYNKYPGVNPFTYSFVDSKFDELYKSDNRTKLLFNIFAGIAIFISCLGLLALATYSAQLRTKEIGVRKVLGASAANIVSLLGKDFIVLVIIAIVIAIPVAAYSMNKWLENFAYKTDISFWLFVVASCIAVGIALLTIGFQAIKAALANPVKSLRTE</sequence>
<keyword evidence="2" id="KW-1003">Cell membrane</keyword>
<feature type="domain" description="MacB-like periplasmic core" evidence="8">
    <location>
        <begin position="433"/>
        <end position="623"/>
    </location>
</feature>
<evidence type="ECO:0000256" key="5">
    <source>
        <dbReference type="ARBA" id="ARBA00023136"/>
    </source>
</evidence>
<dbReference type="AlphaFoldDB" id="A0A1I5VQR1"/>
<evidence type="ECO:0000313" key="9">
    <source>
        <dbReference type="EMBL" id="SFQ09898.1"/>
    </source>
</evidence>
<keyword evidence="3 6" id="KW-0812">Transmembrane</keyword>
<evidence type="ECO:0000256" key="1">
    <source>
        <dbReference type="ARBA" id="ARBA00004651"/>
    </source>
</evidence>
<dbReference type="InterPro" id="IPR003838">
    <property type="entry name" value="ABC3_permease_C"/>
</dbReference>
<evidence type="ECO:0000313" key="10">
    <source>
        <dbReference type="Proteomes" id="UP000199031"/>
    </source>
</evidence>
<evidence type="ECO:0000256" key="4">
    <source>
        <dbReference type="ARBA" id="ARBA00022989"/>
    </source>
</evidence>
<feature type="transmembrane region" description="Helical" evidence="6">
    <location>
        <begin position="284"/>
        <end position="306"/>
    </location>
</feature>
<feature type="domain" description="ABC3 transporter permease C-terminal" evidence="7">
    <location>
        <begin position="670"/>
        <end position="781"/>
    </location>
</feature>
<dbReference type="EMBL" id="FOXQ01000005">
    <property type="protein sequence ID" value="SFQ09898.1"/>
    <property type="molecule type" value="Genomic_DNA"/>
</dbReference>
<dbReference type="Pfam" id="PF02687">
    <property type="entry name" value="FtsX"/>
    <property type="match status" value="2"/>
</dbReference>
<protein>
    <submittedName>
        <fullName evidence="9">Duplicated orphan permease</fullName>
    </submittedName>
</protein>
<evidence type="ECO:0000259" key="7">
    <source>
        <dbReference type="Pfam" id="PF02687"/>
    </source>
</evidence>